<dbReference type="GO" id="GO:0006635">
    <property type="term" value="P:fatty acid beta-oxidation"/>
    <property type="evidence" value="ECO:0007669"/>
    <property type="project" value="TreeGrafter"/>
</dbReference>
<dbReference type="SUPFAM" id="SSF52096">
    <property type="entry name" value="ClpP/crotonase"/>
    <property type="match status" value="1"/>
</dbReference>
<dbReference type="PANTHER" id="PTHR11941">
    <property type="entry name" value="ENOYL-COA HYDRATASE-RELATED"/>
    <property type="match status" value="1"/>
</dbReference>
<dbReference type="Gene3D" id="3.90.226.10">
    <property type="entry name" value="2-enoyl-CoA Hydratase, Chain A, domain 1"/>
    <property type="match status" value="1"/>
</dbReference>
<evidence type="ECO:0000313" key="3">
    <source>
        <dbReference type="Proteomes" id="UP000194151"/>
    </source>
</evidence>
<comment type="similarity">
    <text evidence="1">Belongs to the enoyl-CoA hydratase/isomerase family.</text>
</comment>
<dbReference type="OrthoDB" id="4608673at2"/>
<dbReference type="GO" id="GO:0003824">
    <property type="term" value="F:catalytic activity"/>
    <property type="evidence" value="ECO:0007669"/>
    <property type="project" value="UniProtKB-ARBA"/>
</dbReference>
<dbReference type="KEGG" id="bgv:CAL12_14040"/>
<dbReference type="RefSeq" id="WP_086065010.1">
    <property type="nucleotide sequence ID" value="NZ_CP021108.1"/>
</dbReference>
<reference evidence="2 3" key="1">
    <citation type="submission" date="2017-05" db="EMBL/GenBank/DDBJ databases">
        <title>Complete and WGS of Bordetella genogroups.</title>
        <authorList>
            <person name="Spilker T."/>
            <person name="LiPuma J."/>
        </authorList>
    </citation>
    <scope>NUCLEOTIDE SEQUENCE [LARGE SCALE GENOMIC DNA]</scope>
    <source>
        <strain evidence="2 3">AU19157</strain>
    </source>
</reference>
<accession>A0A1W6YL65</accession>
<gene>
    <name evidence="2" type="ORF">CAL12_14040</name>
</gene>
<dbReference type="Proteomes" id="UP000194151">
    <property type="component" value="Chromosome"/>
</dbReference>
<proteinExistence type="inferred from homology"/>
<dbReference type="InterPro" id="IPR001753">
    <property type="entry name" value="Enoyl-CoA_hydra/iso"/>
</dbReference>
<name>A0A1W6YL65_9BORD</name>
<dbReference type="STRING" id="1416806.CAL12_14040"/>
<sequence>MSTLPAFDTLQLDLQETTGIATLWLNRPDSRNALNLRMCHELTAACEALEASAAVRVIVLRARGVAFCAGADLKERQGMSPAEMVARRVDGFTAYAALEAMSKPLIAAVHGAAFGSGCEIAAACDFVLATSEAAFKYPEVGWGTVGATQRLPRIVGRRMAKELLFTGRTVDAQEALRLGLVNHVYEPQAFDAAIAGMAERIAAANPLTVQLTKQCIDDGLDTTREGAMAIELVAIQQNLRHSDWRKAISGFGRKPDAVQEKGDAAA</sequence>
<evidence type="ECO:0000313" key="2">
    <source>
        <dbReference type="EMBL" id="ARP81825.1"/>
    </source>
</evidence>
<organism evidence="2 3">
    <name type="scientific">Bordetella genomosp. 8</name>
    <dbReference type="NCBI Taxonomy" id="1416806"/>
    <lineage>
        <taxon>Bacteria</taxon>
        <taxon>Pseudomonadati</taxon>
        <taxon>Pseudomonadota</taxon>
        <taxon>Betaproteobacteria</taxon>
        <taxon>Burkholderiales</taxon>
        <taxon>Alcaligenaceae</taxon>
        <taxon>Bordetella</taxon>
    </lineage>
</organism>
<dbReference type="Pfam" id="PF00378">
    <property type="entry name" value="ECH_1"/>
    <property type="match status" value="1"/>
</dbReference>
<dbReference type="AlphaFoldDB" id="A0A1W6YL65"/>
<dbReference type="CDD" id="cd06558">
    <property type="entry name" value="crotonase-like"/>
    <property type="match status" value="1"/>
</dbReference>
<protein>
    <submittedName>
        <fullName evidence="2">Enoyl-CoA hydratase</fullName>
    </submittedName>
</protein>
<dbReference type="EMBL" id="CP021108">
    <property type="protein sequence ID" value="ARP81825.1"/>
    <property type="molecule type" value="Genomic_DNA"/>
</dbReference>
<dbReference type="PANTHER" id="PTHR11941:SF171">
    <property type="entry name" value="SD19268P"/>
    <property type="match status" value="1"/>
</dbReference>
<evidence type="ECO:0000256" key="1">
    <source>
        <dbReference type="ARBA" id="ARBA00005254"/>
    </source>
</evidence>
<dbReference type="InterPro" id="IPR029045">
    <property type="entry name" value="ClpP/crotonase-like_dom_sf"/>
</dbReference>
<keyword evidence="3" id="KW-1185">Reference proteome</keyword>